<keyword evidence="4 9" id="KW-0812">Transmembrane</keyword>
<evidence type="ECO:0000256" key="5">
    <source>
        <dbReference type="ARBA" id="ARBA00022927"/>
    </source>
</evidence>
<evidence type="ECO:0000256" key="9">
    <source>
        <dbReference type="RuleBase" id="RU363111"/>
    </source>
</evidence>
<dbReference type="Pfam" id="PF04178">
    <property type="entry name" value="Got1"/>
    <property type="match status" value="1"/>
</dbReference>
<keyword evidence="6 9" id="KW-1133">Transmembrane helix</keyword>
<evidence type="ECO:0000256" key="8">
    <source>
        <dbReference type="ARBA" id="ARBA00025800"/>
    </source>
</evidence>
<dbReference type="GeneID" id="101849652"/>
<dbReference type="Proteomes" id="UP000694888">
    <property type="component" value="Unplaced"/>
</dbReference>
<gene>
    <name evidence="11" type="primary">LOC101849652</name>
</gene>
<organism evidence="10 11">
    <name type="scientific">Aplysia californica</name>
    <name type="common">California sea hare</name>
    <dbReference type="NCBI Taxonomy" id="6500"/>
    <lineage>
        <taxon>Eukaryota</taxon>
        <taxon>Metazoa</taxon>
        <taxon>Spiralia</taxon>
        <taxon>Lophotrochozoa</taxon>
        <taxon>Mollusca</taxon>
        <taxon>Gastropoda</taxon>
        <taxon>Heterobranchia</taxon>
        <taxon>Euthyneura</taxon>
        <taxon>Tectipleura</taxon>
        <taxon>Aplysiida</taxon>
        <taxon>Aplysioidea</taxon>
        <taxon>Aplysiidae</taxon>
        <taxon>Aplysia</taxon>
    </lineage>
</organism>
<feature type="transmembrane region" description="Helical" evidence="9">
    <location>
        <begin position="103"/>
        <end position="123"/>
    </location>
</feature>
<keyword evidence="10" id="KW-1185">Reference proteome</keyword>
<evidence type="ECO:0000256" key="7">
    <source>
        <dbReference type="ARBA" id="ARBA00023136"/>
    </source>
</evidence>
<evidence type="ECO:0000313" key="10">
    <source>
        <dbReference type="Proteomes" id="UP000694888"/>
    </source>
</evidence>
<dbReference type="InterPro" id="IPR007305">
    <property type="entry name" value="Vesicle_transpt_Got1/SFT2"/>
</dbReference>
<keyword evidence="7 9" id="KW-0472">Membrane</keyword>
<dbReference type="RefSeq" id="XP_005109483.1">
    <property type="nucleotide sequence ID" value="XM_005109426.3"/>
</dbReference>
<sequence>MYNSMDKLKKALSGNDEEEDKGIVTQISDATSLSWSTRIKGFLICFILGAGLSILGSCLLFLKNGLIIFGVLYTIGNILSLMSTCFLMGPCNQLKKMFAKTRIIATILVFVMFILTLVCAIAIKNAPLTIVCVIIQFLAMTWYSISYIPFARDAVIKCFSACVD</sequence>
<evidence type="ECO:0000256" key="3">
    <source>
        <dbReference type="ARBA" id="ARBA00022448"/>
    </source>
</evidence>
<accession>A0ABM0K5X4</accession>
<keyword evidence="3 9" id="KW-0813">Transport</keyword>
<dbReference type="PANTHER" id="PTHR23137">
    <property type="entry name" value="VESICLE TRANSPORT PROTEIN-RELATED"/>
    <property type="match status" value="1"/>
</dbReference>
<comment type="similarity">
    <text evidence="8 9">Belongs to the SFT2 family.</text>
</comment>
<comment type="subcellular location">
    <subcellularLocation>
        <location evidence="2 9">Membrane</location>
        <topology evidence="2 9">Multi-pass membrane protein</topology>
    </subcellularLocation>
</comment>
<proteinExistence type="inferred from homology"/>
<feature type="transmembrane region" description="Helical" evidence="9">
    <location>
        <begin position="129"/>
        <end position="150"/>
    </location>
</feature>
<evidence type="ECO:0000256" key="6">
    <source>
        <dbReference type="ARBA" id="ARBA00022989"/>
    </source>
</evidence>
<evidence type="ECO:0000256" key="4">
    <source>
        <dbReference type="ARBA" id="ARBA00022692"/>
    </source>
</evidence>
<reference evidence="11" key="1">
    <citation type="submission" date="2025-08" db="UniProtKB">
        <authorList>
            <consortium name="RefSeq"/>
        </authorList>
    </citation>
    <scope>IDENTIFICATION</scope>
</reference>
<protein>
    <recommendedName>
        <fullName evidence="9">Vesicle transport protein</fullName>
    </recommendedName>
</protein>
<name>A0ABM0K5X4_APLCA</name>
<keyword evidence="5 9" id="KW-0653">Protein transport</keyword>
<feature type="transmembrane region" description="Helical" evidence="9">
    <location>
        <begin position="68"/>
        <end position="91"/>
    </location>
</feature>
<evidence type="ECO:0000256" key="1">
    <source>
        <dbReference type="ARBA" id="ARBA00003566"/>
    </source>
</evidence>
<evidence type="ECO:0000313" key="11">
    <source>
        <dbReference type="RefSeq" id="XP_005109483.1"/>
    </source>
</evidence>
<dbReference type="PANTHER" id="PTHR23137:SF6">
    <property type="entry name" value="VESICLE TRANSPORT PROTEIN"/>
    <property type="match status" value="1"/>
</dbReference>
<feature type="transmembrane region" description="Helical" evidence="9">
    <location>
        <begin position="41"/>
        <end position="62"/>
    </location>
</feature>
<comment type="function">
    <text evidence="1 9">May be involved in fusion of retrograde transport vesicles derived from an endocytic compartment with the Golgi complex.</text>
</comment>
<dbReference type="InterPro" id="IPR011691">
    <property type="entry name" value="Vesicle_transpt_SFT2"/>
</dbReference>
<evidence type="ECO:0000256" key="2">
    <source>
        <dbReference type="ARBA" id="ARBA00004141"/>
    </source>
</evidence>